<dbReference type="RefSeq" id="WP_076170324.1">
    <property type="nucleotide sequence ID" value="NZ_MRTP01000003.1"/>
</dbReference>
<name>A0A1R1ERF5_9BACL</name>
<dbReference type="AlphaFoldDB" id="A0A1R1ERF5"/>
<evidence type="ECO:0000259" key="4">
    <source>
        <dbReference type="PROSITE" id="PS50987"/>
    </source>
</evidence>
<evidence type="ECO:0000313" key="5">
    <source>
        <dbReference type="EMBL" id="OMF54420.1"/>
    </source>
</evidence>
<evidence type="ECO:0000313" key="6">
    <source>
        <dbReference type="Proteomes" id="UP000187172"/>
    </source>
</evidence>
<dbReference type="SUPFAM" id="SSF46785">
    <property type="entry name" value="Winged helix' DNA-binding domain"/>
    <property type="match status" value="1"/>
</dbReference>
<dbReference type="Gene3D" id="1.10.10.10">
    <property type="entry name" value="Winged helix-like DNA-binding domain superfamily/Winged helix DNA-binding domain"/>
    <property type="match status" value="1"/>
</dbReference>
<dbReference type="PANTHER" id="PTHR33154">
    <property type="entry name" value="TRANSCRIPTIONAL REGULATOR, ARSR FAMILY"/>
    <property type="match status" value="1"/>
</dbReference>
<dbReference type="Proteomes" id="UP000187172">
    <property type="component" value="Unassembled WGS sequence"/>
</dbReference>
<keyword evidence="6" id="KW-1185">Reference proteome</keyword>
<dbReference type="GO" id="GO:0003700">
    <property type="term" value="F:DNA-binding transcription factor activity"/>
    <property type="evidence" value="ECO:0007669"/>
    <property type="project" value="InterPro"/>
</dbReference>
<dbReference type="InterPro" id="IPR001845">
    <property type="entry name" value="HTH_ArsR_DNA-bd_dom"/>
</dbReference>
<dbReference type="PANTHER" id="PTHR33154:SF18">
    <property type="entry name" value="ARSENICAL RESISTANCE OPERON REPRESSOR"/>
    <property type="match status" value="1"/>
</dbReference>
<reference evidence="5 6" key="1">
    <citation type="submission" date="2016-11" db="EMBL/GenBank/DDBJ databases">
        <title>Paenibacillus species isolates.</title>
        <authorList>
            <person name="Beno S.M."/>
        </authorList>
    </citation>
    <scope>NUCLEOTIDE SEQUENCE [LARGE SCALE GENOMIC DNA]</scope>
    <source>
        <strain evidence="5 6">FSL R5-0378</strain>
    </source>
</reference>
<dbReference type="InterPro" id="IPR036390">
    <property type="entry name" value="WH_DNA-bd_sf"/>
</dbReference>
<sequence length="108" mass="12601">MRSHYETEMAKAAKALSDPIRMKILTMIKMGRQPDYQSPVCTFEPAAVCPADLQLKLGDVSPSKLSYHLKELKDEGYIKECREGKRHYYSLQPERLKQFTKDLSWLYE</sequence>
<accession>A0A1R1ERF5</accession>
<dbReference type="SMART" id="SM00418">
    <property type="entry name" value="HTH_ARSR"/>
    <property type="match status" value="1"/>
</dbReference>
<keyword evidence="3" id="KW-0804">Transcription</keyword>
<keyword evidence="1" id="KW-0805">Transcription regulation</keyword>
<dbReference type="CDD" id="cd00090">
    <property type="entry name" value="HTH_ARSR"/>
    <property type="match status" value="1"/>
</dbReference>
<evidence type="ECO:0000256" key="1">
    <source>
        <dbReference type="ARBA" id="ARBA00023015"/>
    </source>
</evidence>
<proteinExistence type="predicted"/>
<keyword evidence="2" id="KW-0238">DNA-binding</keyword>
<evidence type="ECO:0000256" key="3">
    <source>
        <dbReference type="ARBA" id="ARBA00023163"/>
    </source>
</evidence>
<dbReference type="EMBL" id="MRTP01000003">
    <property type="protein sequence ID" value="OMF54420.1"/>
    <property type="molecule type" value="Genomic_DNA"/>
</dbReference>
<dbReference type="InterPro" id="IPR011991">
    <property type="entry name" value="ArsR-like_HTH"/>
</dbReference>
<evidence type="ECO:0000256" key="2">
    <source>
        <dbReference type="ARBA" id="ARBA00023125"/>
    </source>
</evidence>
<dbReference type="InterPro" id="IPR036388">
    <property type="entry name" value="WH-like_DNA-bd_sf"/>
</dbReference>
<organism evidence="5 6">
    <name type="scientific">Paenibacillus rhizosphaerae</name>
    <dbReference type="NCBI Taxonomy" id="297318"/>
    <lineage>
        <taxon>Bacteria</taxon>
        <taxon>Bacillati</taxon>
        <taxon>Bacillota</taxon>
        <taxon>Bacilli</taxon>
        <taxon>Bacillales</taxon>
        <taxon>Paenibacillaceae</taxon>
        <taxon>Paenibacillus</taxon>
    </lineage>
</organism>
<dbReference type="GO" id="GO:0003677">
    <property type="term" value="F:DNA binding"/>
    <property type="evidence" value="ECO:0007669"/>
    <property type="project" value="UniProtKB-KW"/>
</dbReference>
<comment type="caution">
    <text evidence="5">The sequence shown here is derived from an EMBL/GenBank/DDBJ whole genome shotgun (WGS) entry which is preliminary data.</text>
</comment>
<dbReference type="PROSITE" id="PS50987">
    <property type="entry name" value="HTH_ARSR_2"/>
    <property type="match status" value="1"/>
</dbReference>
<dbReference type="InterPro" id="IPR051081">
    <property type="entry name" value="HTH_MetalResp_TranReg"/>
</dbReference>
<feature type="domain" description="HTH arsR-type" evidence="4">
    <location>
        <begin position="1"/>
        <end position="108"/>
    </location>
</feature>
<gene>
    <name evidence="5" type="ORF">BK138_14660</name>
</gene>
<protein>
    <recommendedName>
        <fullName evidence="4">HTH arsR-type domain-containing protein</fullName>
    </recommendedName>
</protein>